<keyword evidence="2" id="KW-0732">Signal</keyword>
<comment type="caution">
    <text evidence="3">The sequence shown here is derived from an EMBL/GenBank/DDBJ whole genome shotgun (WGS) entry which is preliminary data.</text>
</comment>
<dbReference type="Proteomes" id="UP000317691">
    <property type="component" value="Unassembled WGS sequence"/>
</dbReference>
<dbReference type="AlphaFoldDB" id="A0A538TIH9"/>
<feature type="chain" id="PRO_5021734958" description="PKD domain-containing protein" evidence="2">
    <location>
        <begin position="22"/>
        <end position="437"/>
    </location>
</feature>
<feature type="signal peptide" evidence="2">
    <location>
        <begin position="1"/>
        <end position="21"/>
    </location>
</feature>
<dbReference type="Pfam" id="PF07676">
    <property type="entry name" value="PD40"/>
    <property type="match status" value="2"/>
</dbReference>
<dbReference type="InterPro" id="IPR011042">
    <property type="entry name" value="6-blade_b-propeller_TolB-like"/>
</dbReference>
<protein>
    <recommendedName>
        <fullName evidence="5">PKD domain-containing protein</fullName>
    </recommendedName>
</protein>
<comment type="similarity">
    <text evidence="1">Belongs to the TolB family.</text>
</comment>
<organism evidence="3 4">
    <name type="scientific">Eiseniibacteriota bacterium</name>
    <dbReference type="NCBI Taxonomy" id="2212470"/>
    <lineage>
        <taxon>Bacteria</taxon>
        <taxon>Candidatus Eiseniibacteriota</taxon>
    </lineage>
</organism>
<reference evidence="3 4" key="1">
    <citation type="journal article" date="2019" name="Nat. Microbiol.">
        <title>Mediterranean grassland soil C-N compound turnover is dependent on rainfall and depth, and is mediated by genomically divergent microorganisms.</title>
        <authorList>
            <person name="Diamond S."/>
            <person name="Andeer P.F."/>
            <person name="Li Z."/>
            <person name="Crits-Christoph A."/>
            <person name="Burstein D."/>
            <person name="Anantharaman K."/>
            <person name="Lane K.R."/>
            <person name="Thomas B.C."/>
            <person name="Pan C."/>
            <person name="Northen T.R."/>
            <person name="Banfield J.F."/>
        </authorList>
    </citation>
    <scope>NUCLEOTIDE SEQUENCE [LARGE SCALE GENOMIC DNA]</scope>
    <source>
        <strain evidence="3">WS_9</strain>
    </source>
</reference>
<proteinExistence type="inferred from homology"/>
<evidence type="ECO:0000313" key="4">
    <source>
        <dbReference type="Proteomes" id="UP000317691"/>
    </source>
</evidence>
<dbReference type="PANTHER" id="PTHR36842:SF1">
    <property type="entry name" value="PROTEIN TOLB"/>
    <property type="match status" value="1"/>
</dbReference>
<sequence>MKWMRGLWVGASLLLVLSSCAKNPTGSIKDAGVYSPLITGISADHEPAVRDTTNEFTAIVTNVSGLSITYHWSVSAGTLIDSTGATAVWRAPNAVGTYPVTVSIVSGSYFKTMTFQVYVDNEFARWTQSPEVQFDPSPIQTGGVLFAQFRNIATGAADIYSLSAPGLSPVQLTQDFARITSPSMQSDGLQIAFAGRRTASDSTSIWLLPGTGGDPSMALRAVSWYPDQLTLANPRFSRTARWLLYNSDSTSVFNPKPWFRDIDLLFTNTPPNRVLADNVEGFGTFLMPNWGPDVDGNGLPDSIVCAGYKFFGNTNQQPRGLFKFPTSPEQGSAAQWLADSTATEPDWSADGSYIIYTKRNPIGGDRDIWIINAGSSDPSTAKRVTFGPADDSRPRFSPDGTAIFFVSNRVDHYGLNGIYNTERRGTNIWSVTRFDRP</sequence>
<dbReference type="SUPFAM" id="SSF69304">
    <property type="entry name" value="Tricorn protease N-terminal domain"/>
    <property type="match status" value="1"/>
</dbReference>
<name>A0A538TIH9_UNCEI</name>
<gene>
    <name evidence="3" type="ORF">E6K79_10040</name>
</gene>
<dbReference type="Gene3D" id="2.120.10.30">
    <property type="entry name" value="TolB, C-terminal domain"/>
    <property type="match status" value="2"/>
</dbReference>
<evidence type="ECO:0000256" key="2">
    <source>
        <dbReference type="SAM" id="SignalP"/>
    </source>
</evidence>
<accession>A0A538TIH9</accession>
<evidence type="ECO:0008006" key="5">
    <source>
        <dbReference type="Google" id="ProtNLM"/>
    </source>
</evidence>
<dbReference type="EMBL" id="VBOZ01000031">
    <property type="protein sequence ID" value="TMQ63409.1"/>
    <property type="molecule type" value="Genomic_DNA"/>
</dbReference>
<evidence type="ECO:0000313" key="3">
    <source>
        <dbReference type="EMBL" id="TMQ63409.1"/>
    </source>
</evidence>
<dbReference type="PANTHER" id="PTHR36842">
    <property type="entry name" value="PROTEIN TOLB HOMOLOG"/>
    <property type="match status" value="1"/>
</dbReference>
<evidence type="ECO:0000256" key="1">
    <source>
        <dbReference type="ARBA" id="ARBA00009820"/>
    </source>
</evidence>
<dbReference type="InterPro" id="IPR011659">
    <property type="entry name" value="WD40"/>
</dbReference>
<dbReference type="PROSITE" id="PS51257">
    <property type="entry name" value="PROKAR_LIPOPROTEIN"/>
    <property type="match status" value="1"/>
</dbReference>